<evidence type="ECO:0000256" key="2">
    <source>
        <dbReference type="ARBA" id="ARBA00011738"/>
    </source>
</evidence>
<dbReference type="InterPro" id="IPR036291">
    <property type="entry name" value="NAD(P)-bd_dom_sf"/>
</dbReference>
<proteinExistence type="inferred from homology"/>
<dbReference type="Gene3D" id="3.40.50.10860">
    <property type="entry name" value="Leucine Dehydrogenase, chain A, domain 1"/>
    <property type="match status" value="1"/>
</dbReference>
<keyword evidence="9 12" id="KW-0368">Histidine biosynthesis</keyword>
<comment type="catalytic activity">
    <reaction evidence="12">
        <text>(6R)-5,10-methylene-5,6,7,8-tetrahydrofolate + NADP(+) = (6R)-5,10-methenyltetrahydrofolate + NADPH</text>
        <dbReference type="Rhea" id="RHEA:22812"/>
        <dbReference type="ChEBI" id="CHEBI:15636"/>
        <dbReference type="ChEBI" id="CHEBI:57455"/>
        <dbReference type="ChEBI" id="CHEBI:57783"/>
        <dbReference type="ChEBI" id="CHEBI:58349"/>
        <dbReference type="EC" id="1.5.1.5"/>
    </reaction>
</comment>
<keyword evidence="8 12" id="KW-0560">Oxidoreductase</keyword>
<dbReference type="NCBIfam" id="NF010769">
    <property type="entry name" value="PRK14172.1"/>
    <property type="match status" value="1"/>
</dbReference>
<evidence type="ECO:0000256" key="8">
    <source>
        <dbReference type="ARBA" id="ARBA00023002"/>
    </source>
</evidence>
<dbReference type="InterPro" id="IPR000672">
    <property type="entry name" value="THF_DH/CycHdrlase"/>
</dbReference>
<organism evidence="15 16">
    <name type="scientific">Clostridium novyi A str. 4552</name>
    <dbReference type="NCBI Taxonomy" id="1444289"/>
    <lineage>
        <taxon>Bacteria</taxon>
        <taxon>Bacillati</taxon>
        <taxon>Bacillota</taxon>
        <taxon>Clostridia</taxon>
        <taxon>Eubacteriales</taxon>
        <taxon>Clostridiaceae</taxon>
        <taxon>Clostridium</taxon>
    </lineage>
</organism>
<feature type="binding site" evidence="12">
    <location>
        <begin position="165"/>
        <end position="167"/>
    </location>
    <ligand>
        <name>NADP(+)</name>
        <dbReference type="ChEBI" id="CHEBI:58349"/>
    </ligand>
</feature>
<dbReference type="Pfam" id="PF00763">
    <property type="entry name" value="THF_DHG_CYH"/>
    <property type="match status" value="1"/>
</dbReference>
<dbReference type="EMBL" id="JENJ01000051">
    <property type="protein sequence ID" value="KGM94981.1"/>
    <property type="molecule type" value="Genomic_DNA"/>
</dbReference>
<evidence type="ECO:0000256" key="9">
    <source>
        <dbReference type="ARBA" id="ARBA00023102"/>
    </source>
</evidence>
<keyword evidence="4 12" id="KW-0028">Amino-acid biosynthesis</keyword>
<name>A0A0A0I3S6_CLONO</name>
<comment type="catalytic activity">
    <reaction evidence="12">
        <text>(6R)-5,10-methenyltetrahydrofolate + H2O = (6R)-10-formyltetrahydrofolate + H(+)</text>
        <dbReference type="Rhea" id="RHEA:23700"/>
        <dbReference type="ChEBI" id="CHEBI:15377"/>
        <dbReference type="ChEBI" id="CHEBI:15378"/>
        <dbReference type="ChEBI" id="CHEBI:57455"/>
        <dbReference type="ChEBI" id="CHEBI:195366"/>
        <dbReference type="EC" id="3.5.4.9"/>
    </reaction>
</comment>
<feature type="domain" description="Tetrahydrofolate dehydrogenase/cyclohydrolase NAD(P)-binding" evidence="14">
    <location>
        <begin position="139"/>
        <end position="276"/>
    </location>
</feature>
<dbReference type="Proteomes" id="UP000030012">
    <property type="component" value="Unassembled WGS sequence"/>
</dbReference>
<dbReference type="Pfam" id="PF02882">
    <property type="entry name" value="THF_DHG_CYH_C"/>
    <property type="match status" value="1"/>
</dbReference>
<dbReference type="OrthoDB" id="9803580at2"/>
<dbReference type="PRINTS" id="PR00085">
    <property type="entry name" value="THFDHDRGNASE"/>
</dbReference>
<dbReference type="InterPro" id="IPR020867">
    <property type="entry name" value="THF_DH/CycHdrlase_CS"/>
</dbReference>
<dbReference type="FunFam" id="3.40.50.10860:FF:000005">
    <property type="entry name" value="C-1-tetrahydrofolate synthase, cytoplasmic, putative"/>
    <property type="match status" value="1"/>
</dbReference>
<dbReference type="CDD" id="cd01080">
    <property type="entry name" value="NAD_bind_m-THF_DH_Cyclohyd"/>
    <property type="match status" value="1"/>
</dbReference>
<evidence type="ECO:0000256" key="12">
    <source>
        <dbReference type="HAMAP-Rule" id="MF_01576"/>
    </source>
</evidence>
<dbReference type="PROSITE" id="PS00766">
    <property type="entry name" value="THF_DHG_CYH_1"/>
    <property type="match status" value="1"/>
</dbReference>
<dbReference type="UniPathway" id="UPA00193"/>
<feature type="domain" description="Tetrahydrofolate dehydrogenase/cyclohydrolase catalytic" evidence="13">
    <location>
        <begin position="5"/>
        <end position="120"/>
    </location>
</feature>
<evidence type="ECO:0000256" key="3">
    <source>
        <dbReference type="ARBA" id="ARBA00022563"/>
    </source>
</evidence>
<keyword evidence="3 12" id="KW-0554">One-carbon metabolism</keyword>
<keyword evidence="5 12" id="KW-0658">Purine biosynthesis</keyword>
<dbReference type="GO" id="GO:0009086">
    <property type="term" value="P:methionine biosynthetic process"/>
    <property type="evidence" value="ECO:0007669"/>
    <property type="project" value="UniProtKB-KW"/>
</dbReference>
<evidence type="ECO:0000256" key="1">
    <source>
        <dbReference type="ARBA" id="ARBA00004777"/>
    </source>
</evidence>
<dbReference type="GO" id="GO:0035999">
    <property type="term" value="P:tetrahydrofolate interconversion"/>
    <property type="evidence" value="ECO:0007669"/>
    <property type="project" value="UniProtKB-UniRule"/>
</dbReference>
<dbReference type="RefSeq" id="WP_039255941.1">
    <property type="nucleotide sequence ID" value="NZ_JENJ01000051.1"/>
</dbReference>
<accession>A0A0A0I3S6</accession>
<dbReference type="GO" id="GO:0004477">
    <property type="term" value="F:methenyltetrahydrofolate cyclohydrolase activity"/>
    <property type="evidence" value="ECO:0007669"/>
    <property type="project" value="UniProtKB-UniRule"/>
</dbReference>
<evidence type="ECO:0000256" key="5">
    <source>
        <dbReference type="ARBA" id="ARBA00022755"/>
    </source>
</evidence>
<evidence type="ECO:0000256" key="11">
    <source>
        <dbReference type="ARBA" id="ARBA00023268"/>
    </source>
</evidence>
<dbReference type="InterPro" id="IPR020630">
    <property type="entry name" value="THF_DH/CycHdrlase_cat_dom"/>
</dbReference>
<dbReference type="SUPFAM" id="SSF51735">
    <property type="entry name" value="NAD(P)-binding Rossmann-fold domains"/>
    <property type="match status" value="1"/>
</dbReference>
<dbReference type="HAMAP" id="MF_01576">
    <property type="entry name" value="THF_DHG_CYH"/>
    <property type="match status" value="1"/>
</dbReference>
<evidence type="ECO:0000259" key="14">
    <source>
        <dbReference type="Pfam" id="PF02882"/>
    </source>
</evidence>
<protein>
    <recommendedName>
        <fullName evidence="12">Bifunctional protein FolD</fullName>
    </recommendedName>
    <domain>
        <recommendedName>
            <fullName evidence="12">Methylenetetrahydrofolate dehydrogenase</fullName>
            <ecNumber evidence="12">1.5.1.5</ecNumber>
        </recommendedName>
    </domain>
    <domain>
        <recommendedName>
            <fullName evidence="12">Methenyltetrahydrofolate cyclohydrolase</fullName>
            <ecNumber evidence="12">3.5.4.9</ecNumber>
        </recommendedName>
    </domain>
</protein>
<comment type="subunit">
    <text evidence="2 12">Homodimer.</text>
</comment>
<dbReference type="FunFam" id="3.40.50.720:FF:000006">
    <property type="entry name" value="Bifunctional protein FolD"/>
    <property type="match status" value="1"/>
</dbReference>
<evidence type="ECO:0000313" key="16">
    <source>
        <dbReference type="Proteomes" id="UP000030012"/>
    </source>
</evidence>
<evidence type="ECO:0000256" key="6">
    <source>
        <dbReference type="ARBA" id="ARBA00022801"/>
    </source>
</evidence>
<reference evidence="15 16" key="1">
    <citation type="submission" date="2014-01" db="EMBL/GenBank/DDBJ databases">
        <title>Plasmidome dynamics in the species complex Clostridium novyi sensu lato converts strains of independent lineages into distinctly different pathogens.</title>
        <authorList>
            <person name="Skarin H."/>
            <person name="Segerman B."/>
        </authorList>
    </citation>
    <scope>NUCLEOTIDE SEQUENCE [LARGE SCALE GENOMIC DNA]</scope>
    <source>
        <strain evidence="15 16">4552</strain>
    </source>
</reference>
<dbReference type="GO" id="GO:0000105">
    <property type="term" value="P:L-histidine biosynthetic process"/>
    <property type="evidence" value="ECO:0007669"/>
    <property type="project" value="UniProtKB-KW"/>
</dbReference>
<keyword evidence="10 12" id="KW-0486">Methionine biosynthesis</keyword>
<dbReference type="SUPFAM" id="SSF53223">
    <property type="entry name" value="Aminoacid dehydrogenase-like, N-terminal domain"/>
    <property type="match status" value="1"/>
</dbReference>
<keyword evidence="6 12" id="KW-0378">Hydrolase</keyword>
<dbReference type="AlphaFoldDB" id="A0A0A0I3S6"/>
<dbReference type="InterPro" id="IPR020631">
    <property type="entry name" value="THF_DH/CycHdrlase_NAD-bd_dom"/>
</dbReference>
<dbReference type="EC" id="3.5.4.9" evidence="12"/>
<comment type="function">
    <text evidence="12">Catalyzes the oxidation of 5,10-methylenetetrahydrofolate to 5,10-methenyltetrahydrofolate and then the hydrolysis of 5,10-methenyltetrahydrofolate to 10-formyltetrahydrofolate.</text>
</comment>
<comment type="caution">
    <text evidence="15">The sequence shown here is derived from an EMBL/GenBank/DDBJ whole genome shotgun (WGS) entry which is preliminary data.</text>
</comment>
<dbReference type="PANTHER" id="PTHR48099:SF5">
    <property type="entry name" value="C-1-TETRAHYDROFOLATE SYNTHASE, CYTOPLASMIC"/>
    <property type="match status" value="1"/>
</dbReference>
<dbReference type="InterPro" id="IPR046346">
    <property type="entry name" value="Aminoacid_DH-like_N_sf"/>
</dbReference>
<evidence type="ECO:0000259" key="13">
    <source>
        <dbReference type="Pfam" id="PF00763"/>
    </source>
</evidence>
<dbReference type="PANTHER" id="PTHR48099">
    <property type="entry name" value="C-1-TETRAHYDROFOLATE SYNTHASE, CYTOPLASMIC-RELATED"/>
    <property type="match status" value="1"/>
</dbReference>
<keyword evidence="11 12" id="KW-0511">Multifunctional enzyme</keyword>
<evidence type="ECO:0000256" key="4">
    <source>
        <dbReference type="ARBA" id="ARBA00022605"/>
    </source>
</evidence>
<evidence type="ECO:0000313" key="15">
    <source>
        <dbReference type="EMBL" id="KGM94981.1"/>
    </source>
</evidence>
<sequence length="278" mass="29869">MGIKIDGKGLAQNIREDLKKQVENINNNGDIKLCMANILVGNDGGSKFYVKNQNKLCDSLGIKVKSINLDENINEDELLHIINDLNNDVEVKGIILQLPLPKHLNESNITSAIDIKKDIDGLSSISVGKLYKGEKCFVPCTPRGIIELIKTCDINIEGSNAVVVGRSNIVGKPVAQLLLNENATVTICHSKTKNLKEICSGADILVSAIGKPHFITKDYVKEGAVVIDVGTSSVNGKMVGDVCFDEVIEKAAYVTPVPGGVGAMTTTMLIKNLCEGLK</sequence>
<evidence type="ECO:0000256" key="10">
    <source>
        <dbReference type="ARBA" id="ARBA00023167"/>
    </source>
</evidence>
<comment type="pathway">
    <text evidence="1 12">One-carbon metabolism; tetrahydrofolate interconversion.</text>
</comment>
<evidence type="ECO:0000256" key="7">
    <source>
        <dbReference type="ARBA" id="ARBA00022857"/>
    </source>
</evidence>
<dbReference type="GO" id="GO:0006164">
    <property type="term" value="P:purine nucleotide biosynthetic process"/>
    <property type="evidence" value="ECO:0007669"/>
    <property type="project" value="UniProtKB-KW"/>
</dbReference>
<dbReference type="GO" id="GO:0004488">
    <property type="term" value="F:methylenetetrahydrofolate dehydrogenase (NADP+) activity"/>
    <property type="evidence" value="ECO:0007669"/>
    <property type="project" value="UniProtKB-UniRule"/>
</dbReference>
<feature type="binding site" evidence="12">
    <location>
        <position position="231"/>
    </location>
    <ligand>
        <name>NADP(+)</name>
        <dbReference type="ChEBI" id="CHEBI:58349"/>
    </ligand>
</feature>
<keyword evidence="7 12" id="KW-0521">NADP</keyword>
<comment type="similarity">
    <text evidence="12">Belongs to the tetrahydrofolate dehydrogenase/cyclohydrolase family.</text>
</comment>
<dbReference type="GO" id="GO:0005829">
    <property type="term" value="C:cytosol"/>
    <property type="evidence" value="ECO:0007669"/>
    <property type="project" value="TreeGrafter"/>
</dbReference>
<dbReference type="EC" id="1.5.1.5" evidence="12"/>
<comment type="caution">
    <text evidence="12">Lacks conserved residue(s) required for the propagation of feature annotation.</text>
</comment>
<gene>
    <name evidence="12" type="primary">folD</name>
    <name evidence="15" type="ORF">Z968_10310</name>
</gene>
<dbReference type="Gene3D" id="3.40.50.720">
    <property type="entry name" value="NAD(P)-binding Rossmann-like Domain"/>
    <property type="match status" value="1"/>
</dbReference>